<accession>A0A031LN81</accession>
<organism evidence="2 3">
    <name type="scientific">Candidatus Acidianus copahuensis</name>
    <dbReference type="NCBI Taxonomy" id="1160895"/>
    <lineage>
        <taxon>Archaea</taxon>
        <taxon>Thermoproteota</taxon>
        <taxon>Thermoprotei</taxon>
        <taxon>Sulfolobales</taxon>
        <taxon>Sulfolobaceae</taxon>
        <taxon>Acidianus</taxon>
    </lineage>
</organism>
<keyword evidence="1" id="KW-0472">Membrane</keyword>
<feature type="transmembrane region" description="Helical" evidence="1">
    <location>
        <begin position="39"/>
        <end position="61"/>
    </location>
</feature>
<dbReference type="Proteomes" id="UP000024332">
    <property type="component" value="Unassembled WGS sequence"/>
</dbReference>
<sequence length="186" mass="21433">MRLDKRELYFLPISAIPFAGGVVYPIVVVRRLRDFVETLVYVSMAIPLFTASDVLLSLFYFRSLIYVLIGYSIAAPIVSSYALYRLYENVNVSVNEYYIEVNLKIPINNAELYDMNALFEKVFNKALKKLKNPYYYYKLKALSNCSNLKVTLSENKITLRKRCGDIVVEVNISNNTEAQMKVSISY</sequence>
<comment type="caution">
    <text evidence="2">The sequence shown here is derived from an EMBL/GenBank/DDBJ whole genome shotgun (WGS) entry which is preliminary data.</text>
</comment>
<dbReference type="AlphaFoldDB" id="A0A031LN81"/>
<evidence type="ECO:0000313" key="3">
    <source>
        <dbReference type="Proteomes" id="UP000024332"/>
    </source>
</evidence>
<evidence type="ECO:0000256" key="1">
    <source>
        <dbReference type="SAM" id="Phobius"/>
    </source>
</evidence>
<dbReference type="EMBL" id="JFZT01000044">
    <property type="protein sequence ID" value="EZQ04865.1"/>
    <property type="molecule type" value="Genomic_DNA"/>
</dbReference>
<keyword evidence="3" id="KW-1185">Reference proteome</keyword>
<protein>
    <submittedName>
        <fullName evidence="2">Uncharacterized protein</fullName>
    </submittedName>
</protein>
<dbReference type="OrthoDB" id="39701at2157"/>
<reference evidence="2 3" key="1">
    <citation type="submission" date="2014-03" db="EMBL/GenBank/DDBJ databases">
        <title>Draft genome sequence of the novel thermoacidophilic archaea Acidianus copahuensis ALE1 strain, isolated from Copahue volcanic area in Neuquen Argentina.</title>
        <authorList>
            <person name="Urbieta M.S."/>
            <person name="Rascovan N."/>
            <person name="Castro C."/>
            <person name="Revale S."/>
            <person name="Giaveno M.A."/>
            <person name="Vazquez M.P."/>
            <person name="Donati E.R."/>
        </authorList>
    </citation>
    <scope>NUCLEOTIDE SEQUENCE [LARGE SCALE GENOMIC DNA]</scope>
    <source>
        <strain evidence="2 3">ALE1</strain>
    </source>
</reference>
<evidence type="ECO:0000313" key="2">
    <source>
        <dbReference type="EMBL" id="EZQ04865.1"/>
    </source>
</evidence>
<dbReference type="RefSeq" id="WP_048099787.1">
    <property type="nucleotide sequence ID" value="NZ_JFZT01000044.1"/>
</dbReference>
<keyword evidence="1" id="KW-0812">Transmembrane</keyword>
<gene>
    <name evidence="2" type="ORF">CM19_07740</name>
</gene>
<proteinExistence type="predicted"/>
<keyword evidence="1" id="KW-1133">Transmembrane helix</keyword>
<name>A0A031LN81_9CREN</name>
<feature type="transmembrane region" description="Helical" evidence="1">
    <location>
        <begin position="7"/>
        <end position="27"/>
    </location>
</feature>
<feature type="transmembrane region" description="Helical" evidence="1">
    <location>
        <begin position="68"/>
        <end position="87"/>
    </location>
</feature>